<evidence type="ECO:0000256" key="2">
    <source>
        <dbReference type="ARBA" id="ARBA00022692"/>
    </source>
</evidence>
<dbReference type="PROSITE" id="PS50893">
    <property type="entry name" value="ABC_TRANSPORTER_2"/>
    <property type="match status" value="1"/>
</dbReference>
<feature type="transmembrane region" description="Helical" evidence="7">
    <location>
        <begin position="20"/>
        <end position="45"/>
    </location>
</feature>
<comment type="caution">
    <text evidence="10">The sequence shown here is derived from an EMBL/GenBank/DDBJ whole genome shotgun (WGS) entry which is preliminary data.</text>
</comment>
<dbReference type="PROSITE" id="PS50929">
    <property type="entry name" value="ABC_TM1F"/>
    <property type="match status" value="1"/>
</dbReference>
<proteinExistence type="predicted"/>
<evidence type="ECO:0000256" key="7">
    <source>
        <dbReference type="SAM" id="Phobius"/>
    </source>
</evidence>
<dbReference type="Pfam" id="PF00664">
    <property type="entry name" value="ABC_membrane"/>
    <property type="match status" value="1"/>
</dbReference>
<keyword evidence="2 7" id="KW-0812">Transmembrane</keyword>
<evidence type="ECO:0000256" key="5">
    <source>
        <dbReference type="ARBA" id="ARBA00022989"/>
    </source>
</evidence>
<dbReference type="Pfam" id="PF00005">
    <property type="entry name" value="ABC_tran"/>
    <property type="match status" value="1"/>
</dbReference>
<dbReference type="EMBL" id="JBHSSC010000017">
    <property type="protein sequence ID" value="MFC6180832.1"/>
    <property type="molecule type" value="Genomic_DNA"/>
</dbReference>
<dbReference type="InterPro" id="IPR036640">
    <property type="entry name" value="ABC1_TM_sf"/>
</dbReference>
<dbReference type="InterPro" id="IPR003439">
    <property type="entry name" value="ABC_transporter-like_ATP-bd"/>
</dbReference>
<evidence type="ECO:0000313" key="11">
    <source>
        <dbReference type="Proteomes" id="UP001596282"/>
    </source>
</evidence>
<name>A0ABW1RZD1_9LACO</name>
<dbReference type="Proteomes" id="UP001596282">
    <property type="component" value="Unassembled WGS sequence"/>
</dbReference>
<keyword evidence="11" id="KW-1185">Reference proteome</keyword>
<dbReference type="InterPro" id="IPR011527">
    <property type="entry name" value="ABC1_TM_dom"/>
</dbReference>
<evidence type="ECO:0000256" key="3">
    <source>
        <dbReference type="ARBA" id="ARBA00022741"/>
    </source>
</evidence>
<evidence type="ECO:0000256" key="1">
    <source>
        <dbReference type="ARBA" id="ARBA00004651"/>
    </source>
</evidence>
<keyword evidence="4 10" id="KW-0067">ATP-binding</keyword>
<evidence type="ECO:0000313" key="10">
    <source>
        <dbReference type="EMBL" id="MFC6180832.1"/>
    </source>
</evidence>
<dbReference type="PROSITE" id="PS00211">
    <property type="entry name" value="ABC_TRANSPORTER_1"/>
    <property type="match status" value="1"/>
</dbReference>
<sequence>MAKQKNTTLKTGLLENGREYLGPVVIAAIFAILGSVGSIIGPSQLSKITNLITAGLRTNINVTKVYQVAVTLAIIYAVGALMSYGQGYIMATVTQNFTQKLRTKIIAKINQLPLRYFDTHNEGDTLSRVTNDLDTMGQSLNQSLGNLIASVTLLIGCVVMMLLTNITLSVTAILSVLIGFGLTMLLMMRSQKYFTAQQNQLAEVSSYAEEIYAGQAVVQTTNSTATVKSHFNQLNDQLYTAVWKSQFMSGIMQPLMNFIGNFGYVMVCIVGAVMMLNGHISMGTIVAFMIYVRLFSQPLSQIAQAFSSLQTAQAAMQRVFGFLAEPDDTPDVTTTPQLTTTRGAVTFEHVKFGYNADQTIIKDFSVAAKPGQKVAIVGPTGSGKTTTVNLLMRFYDANAGTIKIDGVDIQQMSRAEVRQQFDMVLQDAWLFNDTVRNNLIYNQTGVTDEQLQQACEAVGIQHFIETLPAGLDTVLDDSVSLSAGQKQLLTIARALVRNAPMLILDEATSSVDTRTEEQLQQAMDVLMQGRTSFVIAHRLSTIKNADLILVVKDGEIIERGNHADLMAADGFYANLYNSQFTA</sequence>
<evidence type="ECO:0000259" key="9">
    <source>
        <dbReference type="PROSITE" id="PS50929"/>
    </source>
</evidence>
<dbReference type="GO" id="GO:0005524">
    <property type="term" value="F:ATP binding"/>
    <property type="evidence" value="ECO:0007669"/>
    <property type="project" value="UniProtKB-KW"/>
</dbReference>
<keyword evidence="6 7" id="KW-0472">Membrane</keyword>
<evidence type="ECO:0000256" key="4">
    <source>
        <dbReference type="ARBA" id="ARBA00022840"/>
    </source>
</evidence>
<feature type="transmembrane region" description="Helical" evidence="7">
    <location>
        <begin position="262"/>
        <end position="292"/>
    </location>
</feature>
<keyword evidence="3" id="KW-0547">Nucleotide-binding</keyword>
<feature type="transmembrane region" description="Helical" evidence="7">
    <location>
        <begin position="144"/>
        <end position="163"/>
    </location>
</feature>
<dbReference type="Gene3D" id="1.20.1560.10">
    <property type="entry name" value="ABC transporter type 1, transmembrane domain"/>
    <property type="match status" value="1"/>
</dbReference>
<dbReference type="InterPro" id="IPR003593">
    <property type="entry name" value="AAA+_ATPase"/>
</dbReference>
<dbReference type="Gene3D" id="3.40.50.300">
    <property type="entry name" value="P-loop containing nucleotide triphosphate hydrolases"/>
    <property type="match status" value="1"/>
</dbReference>
<dbReference type="SUPFAM" id="SSF52540">
    <property type="entry name" value="P-loop containing nucleoside triphosphate hydrolases"/>
    <property type="match status" value="1"/>
</dbReference>
<dbReference type="SUPFAM" id="SSF90123">
    <property type="entry name" value="ABC transporter transmembrane region"/>
    <property type="match status" value="1"/>
</dbReference>
<dbReference type="InterPro" id="IPR027417">
    <property type="entry name" value="P-loop_NTPase"/>
</dbReference>
<dbReference type="InterPro" id="IPR039421">
    <property type="entry name" value="Type_1_exporter"/>
</dbReference>
<dbReference type="CDD" id="cd03254">
    <property type="entry name" value="ABCC_Glucan_exporter_like"/>
    <property type="match status" value="1"/>
</dbReference>
<dbReference type="InterPro" id="IPR017871">
    <property type="entry name" value="ABC_transporter-like_CS"/>
</dbReference>
<accession>A0ABW1RZD1</accession>
<organism evidence="10 11">
    <name type="scientific">Lactiplantibacillus daowaiensis</name>
    <dbReference type="NCBI Taxonomy" id="2559918"/>
    <lineage>
        <taxon>Bacteria</taxon>
        <taxon>Bacillati</taxon>
        <taxon>Bacillota</taxon>
        <taxon>Bacilli</taxon>
        <taxon>Lactobacillales</taxon>
        <taxon>Lactobacillaceae</taxon>
        <taxon>Lactiplantibacillus</taxon>
    </lineage>
</organism>
<feature type="transmembrane region" description="Helical" evidence="7">
    <location>
        <begin position="169"/>
        <end position="188"/>
    </location>
</feature>
<gene>
    <name evidence="10" type="ORF">ACFP5Y_06340</name>
</gene>
<dbReference type="CDD" id="cd18547">
    <property type="entry name" value="ABC_6TM_Tm288_like"/>
    <property type="match status" value="1"/>
</dbReference>
<feature type="domain" description="ABC transmembrane type-1" evidence="9">
    <location>
        <begin position="25"/>
        <end position="311"/>
    </location>
</feature>
<dbReference type="PANTHER" id="PTHR43394:SF1">
    <property type="entry name" value="ATP-BINDING CASSETTE SUB-FAMILY B MEMBER 10, MITOCHONDRIAL"/>
    <property type="match status" value="1"/>
</dbReference>
<dbReference type="SMART" id="SM00382">
    <property type="entry name" value="AAA"/>
    <property type="match status" value="1"/>
</dbReference>
<comment type="subcellular location">
    <subcellularLocation>
        <location evidence="1">Cell membrane</location>
        <topology evidence="1">Multi-pass membrane protein</topology>
    </subcellularLocation>
</comment>
<dbReference type="PANTHER" id="PTHR43394">
    <property type="entry name" value="ATP-DEPENDENT PERMEASE MDL1, MITOCHONDRIAL"/>
    <property type="match status" value="1"/>
</dbReference>
<dbReference type="RefSeq" id="WP_137628993.1">
    <property type="nucleotide sequence ID" value="NZ_BJDJ01000015.1"/>
</dbReference>
<keyword evidence="5 7" id="KW-1133">Transmembrane helix</keyword>
<protein>
    <submittedName>
        <fullName evidence="10">ABC transporter ATP-binding protein</fullName>
    </submittedName>
</protein>
<feature type="transmembrane region" description="Helical" evidence="7">
    <location>
        <begin position="65"/>
        <end position="84"/>
    </location>
</feature>
<evidence type="ECO:0000256" key="6">
    <source>
        <dbReference type="ARBA" id="ARBA00023136"/>
    </source>
</evidence>
<feature type="domain" description="ABC transporter" evidence="8">
    <location>
        <begin position="345"/>
        <end position="578"/>
    </location>
</feature>
<reference evidence="11" key="1">
    <citation type="journal article" date="2019" name="Int. J. Syst. Evol. Microbiol.">
        <title>The Global Catalogue of Microorganisms (GCM) 10K type strain sequencing project: providing services to taxonomists for standard genome sequencing and annotation.</title>
        <authorList>
            <consortium name="The Broad Institute Genomics Platform"/>
            <consortium name="The Broad Institute Genome Sequencing Center for Infectious Disease"/>
            <person name="Wu L."/>
            <person name="Ma J."/>
        </authorList>
    </citation>
    <scope>NUCLEOTIDE SEQUENCE [LARGE SCALE GENOMIC DNA]</scope>
    <source>
        <strain evidence="11">CCM 8933</strain>
    </source>
</reference>
<evidence type="ECO:0000259" key="8">
    <source>
        <dbReference type="PROSITE" id="PS50893"/>
    </source>
</evidence>